<comment type="caution">
    <text evidence="1">The sequence shown here is derived from an EMBL/GenBank/DDBJ whole genome shotgun (WGS) entry which is preliminary data.</text>
</comment>
<evidence type="ECO:0000313" key="2">
    <source>
        <dbReference type="Proteomes" id="UP000601435"/>
    </source>
</evidence>
<accession>A0A813BW03</accession>
<organism evidence="1 2">
    <name type="scientific">Symbiodinium necroappetens</name>
    <dbReference type="NCBI Taxonomy" id="1628268"/>
    <lineage>
        <taxon>Eukaryota</taxon>
        <taxon>Sar</taxon>
        <taxon>Alveolata</taxon>
        <taxon>Dinophyceae</taxon>
        <taxon>Suessiales</taxon>
        <taxon>Symbiodiniaceae</taxon>
        <taxon>Symbiodinium</taxon>
    </lineage>
</organism>
<dbReference type="EMBL" id="CAJNJA010080909">
    <property type="protein sequence ID" value="CAE7928770.1"/>
    <property type="molecule type" value="Genomic_DNA"/>
</dbReference>
<proteinExistence type="predicted"/>
<reference evidence="1" key="1">
    <citation type="submission" date="2021-02" db="EMBL/GenBank/DDBJ databases">
        <authorList>
            <person name="Dougan E. K."/>
            <person name="Rhodes N."/>
            <person name="Thang M."/>
            <person name="Chan C."/>
        </authorList>
    </citation>
    <scope>NUCLEOTIDE SEQUENCE</scope>
</reference>
<gene>
    <name evidence="1" type="ORF">SNEC2469_LOCUS32226</name>
</gene>
<keyword evidence="2" id="KW-1185">Reference proteome</keyword>
<sequence>MPLQVTGGWTDTKCKDLSFASWSSTKGTCGTKALDGVLVDGCYYHMCKKDVSGDHEIMIPLEASECTGISLSQAQSLIDMDGLHFTDVNGKNRTATADEVTVIGVHYGAFWLGSGVCTVTRTDKCLPGFIVNKSTVVLLKDMSSMFVVYDVTDPSDFKSYKPDFAAGTLTEANLPSGVVYDLYRSKEALNAATCGGSRDIMFSDRLVGSIVLASLSLCLRLYCLCRRRRLAASHNVPGTELVSNQA</sequence>
<protein>
    <submittedName>
        <fullName evidence="1">Uncharacterized protein</fullName>
    </submittedName>
</protein>
<name>A0A813BW03_9DINO</name>
<dbReference type="Proteomes" id="UP000601435">
    <property type="component" value="Unassembled WGS sequence"/>
</dbReference>
<dbReference type="AlphaFoldDB" id="A0A813BW03"/>
<evidence type="ECO:0000313" key="1">
    <source>
        <dbReference type="EMBL" id="CAE7928770.1"/>
    </source>
</evidence>